<dbReference type="PROSITE" id="PS50297">
    <property type="entry name" value="ANK_REP_REGION"/>
    <property type="match status" value="2"/>
</dbReference>
<dbReference type="Gene3D" id="1.25.40.20">
    <property type="entry name" value="Ankyrin repeat-containing domain"/>
    <property type="match status" value="1"/>
</dbReference>
<evidence type="ECO:0000313" key="9">
    <source>
        <dbReference type="EMBL" id="CAG5866157.1"/>
    </source>
</evidence>
<evidence type="ECO:0000256" key="1">
    <source>
        <dbReference type="ARBA" id="ARBA00022737"/>
    </source>
</evidence>
<dbReference type="GO" id="GO:0034142">
    <property type="term" value="P:toll-like receptor 4 signaling pathway"/>
    <property type="evidence" value="ECO:0007669"/>
    <property type="project" value="TreeGrafter"/>
</dbReference>
<dbReference type="InterPro" id="IPR002110">
    <property type="entry name" value="Ankyrin_rpt"/>
</dbReference>
<evidence type="ECO:0000256" key="8">
    <source>
        <dbReference type="SAM" id="MobiDB-lite"/>
    </source>
</evidence>
<organism evidence="9 10">
    <name type="scientific">Menidia menidia</name>
    <name type="common">Atlantic silverside</name>
    <dbReference type="NCBI Taxonomy" id="238744"/>
    <lineage>
        <taxon>Eukaryota</taxon>
        <taxon>Metazoa</taxon>
        <taxon>Chordata</taxon>
        <taxon>Craniata</taxon>
        <taxon>Vertebrata</taxon>
        <taxon>Euteleostomi</taxon>
        <taxon>Actinopterygii</taxon>
        <taxon>Neopterygii</taxon>
        <taxon>Teleostei</taxon>
        <taxon>Neoteleostei</taxon>
        <taxon>Acanthomorphata</taxon>
        <taxon>Ovalentaria</taxon>
        <taxon>Atherinomorphae</taxon>
        <taxon>Atheriniformes</taxon>
        <taxon>Atherinopsidae</taxon>
        <taxon>Menidiinae</taxon>
        <taxon>Menidia</taxon>
    </lineage>
</organism>
<dbReference type="EMBL" id="CAJRST010002224">
    <property type="protein sequence ID" value="CAG5866157.1"/>
    <property type="molecule type" value="Genomic_DNA"/>
</dbReference>
<evidence type="ECO:0000313" key="10">
    <source>
        <dbReference type="Proteomes" id="UP000677803"/>
    </source>
</evidence>
<evidence type="ECO:0000256" key="5">
    <source>
        <dbReference type="ARBA" id="ARBA00041987"/>
    </source>
</evidence>
<keyword evidence="1" id="KW-0677">Repeat</keyword>
<dbReference type="SMART" id="SM00248">
    <property type="entry name" value="ANK"/>
    <property type="match status" value="2"/>
</dbReference>
<dbReference type="InterPro" id="IPR036770">
    <property type="entry name" value="Ankyrin_rpt-contain_sf"/>
</dbReference>
<evidence type="ECO:0000256" key="7">
    <source>
        <dbReference type="PROSITE-ProRule" id="PRU00023"/>
    </source>
</evidence>
<sequence length="163" mass="17871">MLSTRALVRVHEGLYLSGIIEERDGDGDVMCGQNCLHLASVCGFLSLVEKMVDLGADINAKEQRNGRGSLHLAVDQQNLSLVRLLLGKGADPNLLTSGGHSPFHLTHGLDGGAIRSELLPLTRPELRELPDSEEEDSDEEEEEEGDESEEEEAPYDDIQWNGH</sequence>
<dbReference type="PANTHER" id="PTHR46680">
    <property type="entry name" value="NF-KAPPA-B INHIBITOR ALPHA"/>
    <property type="match status" value="1"/>
</dbReference>
<accession>A0A8S4ADF0</accession>
<keyword evidence="2 7" id="KW-0040">ANK repeat</keyword>
<reference evidence="9" key="1">
    <citation type="submission" date="2021-05" db="EMBL/GenBank/DDBJ databases">
        <authorList>
            <person name="Tigano A."/>
        </authorList>
    </citation>
    <scope>NUCLEOTIDE SEQUENCE</scope>
</reference>
<dbReference type="SUPFAM" id="SSF48403">
    <property type="entry name" value="Ankyrin repeat"/>
    <property type="match status" value="1"/>
</dbReference>
<evidence type="ECO:0000256" key="2">
    <source>
        <dbReference type="ARBA" id="ARBA00023043"/>
    </source>
</evidence>
<evidence type="ECO:0000256" key="3">
    <source>
        <dbReference type="ARBA" id="ARBA00038439"/>
    </source>
</evidence>
<dbReference type="PANTHER" id="PTHR46680:SF1">
    <property type="entry name" value="NF-KAPPA-B INHIBITOR ALPHA"/>
    <property type="match status" value="1"/>
</dbReference>
<protein>
    <recommendedName>
        <fullName evidence="4">NF-kappa-B inhibitor alpha</fullName>
    </recommendedName>
    <alternativeName>
        <fullName evidence="5">I-kappa-B-alpha</fullName>
    </alternativeName>
</protein>
<name>A0A8S4ADF0_9TELE</name>
<feature type="repeat" description="ANK" evidence="7">
    <location>
        <begin position="31"/>
        <end position="63"/>
    </location>
</feature>
<dbReference type="GO" id="GO:0051059">
    <property type="term" value="F:NF-kappaB binding"/>
    <property type="evidence" value="ECO:0007669"/>
    <property type="project" value="TreeGrafter"/>
</dbReference>
<dbReference type="Pfam" id="PF12796">
    <property type="entry name" value="Ank_2"/>
    <property type="match status" value="1"/>
</dbReference>
<evidence type="ECO:0000256" key="6">
    <source>
        <dbReference type="ARBA" id="ARBA00045368"/>
    </source>
</evidence>
<evidence type="ECO:0000256" key="4">
    <source>
        <dbReference type="ARBA" id="ARBA00041123"/>
    </source>
</evidence>
<dbReference type="InterPro" id="IPR051070">
    <property type="entry name" value="NF-kappa-B_inhibitor"/>
</dbReference>
<comment type="similarity">
    <text evidence="3">Belongs to the NF-kappa-B inhibitor family.</text>
</comment>
<comment type="caution">
    <text evidence="9">The sequence shown here is derived from an EMBL/GenBank/DDBJ whole genome shotgun (WGS) entry which is preliminary data.</text>
</comment>
<comment type="function">
    <text evidence="6">Inhibits the activity of dimeric NF-kappa-B/REL complexes by trapping REL (RELA/p65 and NFKB1/p50) dimers in the cytoplasm by masking their nuclear localization signals. On cellular stimulation by immune and pro-inflammatory responses, becomes phosphorylated promoting ubiquitination and degradation, enabling the dimeric RELA to translocate to the nucleus and activate transcription.</text>
</comment>
<gene>
    <name evidence="9" type="ORF">MMEN_LOCUS2907</name>
</gene>
<feature type="region of interest" description="Disordered" evidence="8">
    <location>
        <begin position="121"/>
        <end position="163"/>
    </location>
</feature>
<feature type="compositionally biased region" description="Acidic residues" evidence="8">
    <location>
        <begin position="131"/>
        <end position="155"/>
    </location>
</feature>
<dbReference type="PROSITE" id="PS50088">
    <property type="entry name" value="ANK_REPEAT"/>
    <property type="match status" value="2"/>
</dbReference>
<feature type="repeat" description="ANK" evidence="7">
    <location>
        <begin position="65"/>
        <end position="97"/>
    </location>
</feature>
<proteinExistence type="inferred from homology"/>
<dbReference type="AlphaFoldDB" id="A0A8S4ADF0"/>
<keyword evidence="10" id="KW-1185">Reference proteome</keyword>
<dbReference type="Proteomes" id="UP000677803">
    <property type="component" value="Unassembled WGS sequence"/>
</dbReference>
<dbReference type="GO" id="GO:0005829">
    <property type="term" value="C:cytosol"/>
    <property type="evidence" value="ECO:0007669"/>
    <property type="project" value="TreeGrafter"/>
</dbReference>
<dbReference type="OrthoDB" id="20727at2759"/>
<dbReference type="GO" id="GO:0071356">
    <property type="term" value="P:cellular response to tumor necrosis factor"/>
    <property type="evidence" value="ECO:0007669"/>
    <property type="project" value="TreeGrafter"/>
</dbReference>